<dbReference type="GO" id="GO:0003824">
    <property type="term" value="F:catalytic activity"/>
    <property type="evidence" value="ECO:0007669"/>
    <property type="project" value="InterPro"/>
</dbReference>
<dbReference type="CDD" id="cd01276">
    <property type="entry name" value="PKCI_related"/>
    <property type="match status" value="1"/>
</dbReference>
<evidence type="ECO:0000313" key="6">
    <source>
        <dbReference type="Proteomes" id="UP000190625"/>
    </source>
</evidence>
<evidence type="ECO:0000313" key="5">
    <source>
        <dbReference type="EMBL" id="SJZ96416.1"/>
    </source>
</evidence>
<dbReference type="RefSeq" id="WP_078810790.1">
    <property type="nucleotide sequence ID" value="NZ_FUWM01000022.1"/>
</dbReference>
<feature type="active site" description="Tele-AMP-histidine intermediate" evidence="1">
    <location>
        <position position="100"/>
    </location>
</feature>
<organism evidence="5 6">
    <name type="scientific">Selenihalanaerobacter shriftii</name>
    <dbReference type="NCBI Taxonomy" id="142842"/>
    <lineage>
        <taxon>Bacteria</taxon>
        <taxon>Bacillati</taxon>
        <taxon>Bacillota</taxon>
        <taxon>Clostridia</taxon>
        <taxon>Halanaerobiales</taxon>
        <taxon>Halobacteroidaceae</taxon>
        <taxon>Selenihalanaerobacter</taxon>
    </lineage>
</organism>
<name>A0A1T4PYK8_9FIRM</name>
<dbReference type="InterPro" id="IPR011146">
    <property type="entry name" value="HIT-like"/>
</dbReference>
<evidence type="ECO:0000256" key="2">
    <source>
        <dbReference type="PIRSR" id="PIRSR601310-3"/>
    </source>
</evidence>
<dbReference type="Gene3D" id="3.30.428.10">
    <property type="entry name" value="HIT-like"/>
    <property type="match status" value="1"/>
</dbReference>
<proteinExistence type="predicted"/>
<dbReference type="InterPro" id="IPR019808">
    <property type="entry name" value="Histidine_triad_CS"/>
</dbReference>
<dbReference type="EMBL" id="FUWM01000022">
    <property type="protein sequence ID" value="SJZ96416.1"/>
    <property type="molecule type" value="Genomic_DNA"/>
</dbReference>
<evidence type="ECO:0000259" key="4">
    <source>
        <dbReference type="PROSITE" id="PS51084"/>
    </source>
</evidence>
<dbReference type="SUPFAM" id="SSF54197">
    <property type="entry name" value="HIT-like"/>
    <property type="match status" value="1"/>
</dbReference>
<reference evidence="6" key="1">
    <citation type="submission" date="2017-02" db="EMBL/GenBank/DDBJ databases">
        <authorList>
            <person name="Varghese N."/>
            <person name="Submissions S."/>
        </authorList>
    </citation>
    <scope>NUCLEOTIDE SEQUENCE [LARGE SCALE GENOMIC DNA]</scope>
    <source>
        <strain evidence="6">ATCC BAA-73</strain>
    </source>
</reference>
<dbReference type="PANTHER" id="PTHR23089">
    <property type="entry name" value="HISTIDINE TRIAD HIT PROTEIN"/>
    <property type="match status" value="1"/>
</dbReference>
<dbReference type="STRING" id="142842.SAMN02745118_02358"/>
<gene>
    <name evidence="5" type="ORF">SAMN02745118_02358</name>
</gene>
<keyword evidence="6" id="KW-1185">Reference proteome</keyword>
<dbReference type="PRINTS" id="PR00332">
    <property type="entry name" value="HISTRIAD"/>
</dbReference>
<dbReference type="AlphaFoldDB" id="A0A1T4PYK8"/>
<feature type="domain" description="HIT" evidence="4">
    <location>
        <begin position="5"/>
        <end position="114"/>
    </location>
</feature>
<dbReference type="OrthoDB" id="9784774at2"/>
<dbReference type="Pfam" id="PF01230">
    <property type="entry name" value="HIT"/>
    <property type="match status" value="1"/>
</dbReference>
<protein>
    <submittedName>
        <fullName evidence="5">Histidine triad (HIT) family protein</fullName>
    </submittedName>
</protein>
<dbReference type="Proteomes" id="UP000190625">
    <property type="component" value="Unassembled WGS sequence"/>
</dbReference>
<dbReference type="InterPro" id="IPR036265">
    <property type="entry name" value="HIT-like_sf"/>
</dbReference>
<accession>A0A1T4PYK8</accession>
<sequence>MSDCIFCDIVNHEMDSDIIYEDDKVVAFRDVEPQAPVHILIVPKKHIPTTLDLTEKNNELIGHIYQVAGKLAEEEEIDEEGFRVVNNCNEAGGQTVFHLHFHLLGGRSLQWPPG</sequence>
<evidence type="ECO:0000256" key="1">
    <source>
        <dbReference type="PIRSR" id="PIRSR601310-1"/>
    </source>
</evidence>
<evidence type="ECO:0000256" key="3">
    <source>
        <dbReference type="PROSITE-ProRule" id="PRU00464"/>
    </source>
</evidence>
<dbReference type="PROSITE" id="PS51084">
    <property type="entry name" value="HIT_2"/>
    <property type="match status" value="1"/>
</dbReference>
<dbReference type="PROSITE" id="PS00892">
    <property type="entry name" value="HIT_1"/>
    <property type="match status" value="1"/>
</dbReference>
<dbReference type="InterPro" id="IPR001310">
    <property type="entry name" value="Histidine_triad_HIT"/>
</dbReference>
<feature type="short sequence motif" description="Histidine triad motif" evidence="2 3">
    <location>
        <begin position="98"/>
        <end position="102"/>
    </location>
</feature>